<dbReference type="GO" id="GO:0016787">
    <property type="term" value="F:hydrolase activity"/>
    <property type="evidence" value="ECO:0007669"/>
    <property type="project" value="UniProtKB-KW"/>
</dbReference>
<evidence type="ECO:0000259" key="2">
    <source>
        <dbReference type="PROSITE" id="PS51462"/>
    </source>
</evidence>
<keyword evidence="4" id="KW-1185">Reference proteome</keyword>
<dbReference type="InterPro" id="IPR051325">
    <property type="entry name" value="Nudix_hydrolase_domain"/>
</dbReference>
<protein>
    <submittedName>
        <fullName evidence="3">NUDIX hydrolase</fullName>
    </submittedName>
</protein>
<dbReference type="InterPro" id="IPR029033">
    <property type="entry name" value="His_PPase_superfam"/>
</dbReference>
<dbReference type="SMART" id="SM00855">
    <property type="entry name" value="PGAM"/>
    <property type="match status" value="1"/>
</dbReference>
<keyword evidence="1 3" id="KW-0378">Hydrolase</keyword>
<proteinExistence type="predicted"/>
<dbReference type="RefSeq" id="WP_301126440.1">
    <property type="nucleotide sequence ID" value="NZ_JAUHPV010000002.1"/>
</dbReference>
<dbReference type="Pfam" id="PF00293">
    <property type="entry name" value="NUDIX"/>
    <property type="match status" value="1"/>
</dbReference>
<dbReference type="EMBL" id="JAUHPV010000002">
    <property type="protein sequence ID" value="MDN4472126.1"/>
    <property type="molecule type" value="Genomic_DNA"/>
</dbReference>
<evidence type="ECO:0000313" key="3">
    <source>
        <dbReference type="EMBL" id="MDN4472126.1"/>
    </source>
</evidence>
<dbReference type="InterPro" id="IPR013078">
    <property type="entry name" value="His_Pase_superF_clade-1"/>
</dbReference>
<dbReference type="PROSITE" id="PS00893">
    <property type="entry name" value="NUDIX_BOX"/>
    <property type="match status" value="1"/>
</dbReference>
<reference evidence="3" key="1">
    <citation type="submission" date="2023-06" db="EMBL/GenBank/DDBJ databases">
        <title>SYSU T00b26.</title>
        <authorList>
            <person name="Gao L."/>
            <person name="Fang B.-Z."/>
            <person name="Li W.-J."/>
        </authorList>
    </citation>
    <scope>NUCLEOTIDE SEQUENCE</scope>
    <source>
        <strain evidence="3">SYSU T00b26</strain>
    </source>
</reference>
<name>A0ABT8FYZ3_9MICO</name>
<dbReference type="SUPFAM" id="SSF55811">
    <property type="entry name" value="Nudix"/>
    <property type="match status" value="1"/>
</dbReference>
<dbReference type="PANTHER" id="PTHR21340:SF0">
    <property type="entry name" value="BIS(5'-NUCLEOSYL)-TETRAPHOSPHATASE [ASYMMETRICAL]"/>
    <property type="match status" value="1"/>
</dbReference>
<organism evidence="3 4">
    <name type="scientific">Demequina zhanjiangensis</name>
    <dbReference type="NCBI Taxonomy" id="3051659"/>
    <lineage>
        <taxon>Bacteria</taxon>
        <taxon>Bacillati</taxon>
        <taxon>Actinomycetota</taxon>
        <taxon>Actinomycetes</taxon>
        <taxon>Micrococcales</taxon>
        <taxon>Demequinaceae</taxon>
        <taxon>Demequina</taxon>
    </lineage>
</organism>
<comment type="caution">
    <text evidence="3">The sequence shown here is derived from an EMBL/GenBank/DDBJ whole genome shotgun (WGS) entry which is preliminary data.</text>
</comment>
<dbReference type="Pfam" id="PF00300">
    <property type="entry name" value="His_Phos_1"/>
    <property type="match status" value="1"/>
</dbReference>
<evidence type="ECO:0000313" key="4">
    <source>
        <dbReference type="Proteomes" id="UP001172738"/>
    </source>
</evidence>
<sequence length="324" mass="36183">MKRYPPGTVVAAGALVWRVRNGQLQVLAVHRPRYDDWSWPKGKLDPGETLPACAIREVAEETGKQIVLGQPLPTLRYPIAGDKTKVVKYWAAKVASKETGPIRARPPYPKIDKSEIDRSAWLTIDEAARRITFKDDLRPLEALVTAYENERLETHAFIIARHARAKRRKAWHRSDITRPITKRGQERARQLVPLFAAFGAARITSSPAERTMATIRPYAEASGIEVKTYERLTEPGHAEKPLATAKLLQKMLDKDVARVICVHRPTLPTIIEMVRAATRWYTRGALPRSNPYLPAGGVLVAHVQATDSGSRVVAVESHGLQVPL</sequence>
<dbReference type="Proteomes" id="UP001172738">
    <property type="component" value="Unassembled WGS sequence"/>
</dbReference>
<dbReference type="InterPro" id="IPR000086">
    <property type="entry name" value="NUDIX_hydrolase_dom"/>
</dbReference>
<dbReference type="InterPro" id="IPR020084">
    <property type="entry name" value="NUDIX_hydrolase_CS"/>
</dbReference>
<gene>
    <name evidence="3" type="ORF">QQX04_03850</name>
</gene>
<feature type="domain" description="Nudix hydrolase" evidence="2">
    <location>
        <begin position="7"/>
        <end position="144"/>
    </location>
</feature>
<dbReference type="Gene3D" id="3.40.50.1240">
    <property type="entry name" value="Phosphoglycerate mutase-like"/>
    <property type="match status" value="1"/>
</dbReference>
<accession>A0ABT8FYZ3</accession>
<dbReference type="PROSITE" id="PS51462">
    <property type="entry name" value="NUDIX"/>
    <property type="match status" value="1"/>
</dbReference>
<dbReference type="SUPFAM" id="SSF53254">
    <property type="entry name" value="Phosphoglycerate mutase-like"/>
    <property type="match status" value="1"/>
</dbReference>
<dbReference type="InterPro" id="IPR015797">
    <property type="entry name" value="NUDIX_hydrolase-like_dom_sf"/>
</dbReference>
<dbReference type="PANTHER" id="PTHR21340">
    <property type="entry name" value="DIADENOSINE 5,5-P1,P4-TETRAPHOSPHATE PYROPHOSPHOHYDROLASE MUTT"/>
    <property type="match status" value="1"/>
</dbReference>
<dbReference type="Gene3D" id="3.90.79.10">
    <property type="entry name" value="Nucleoside Triphosphate Pyrophosphohydrolase"/>
    <property type="match status" value="1"/>
</dbReference>
<dbReference type="CDD" id="cd03673">
    <property type="entry name" value="NUDIX_Ap6A_hydrolase"/>
    <property type="match status" value="1"/>
</dbReference>
<evidence type="ECO:0000256" key="1">
    <source>
        <dbReference type="ARBA" id="ARBA00022801"/>
    </source>
</evidence>